<proteinExistence type="predicted"/>
<keyword evidence="2" id="KW-0378">Hydrolase</keyword>
<dbReference type="PANTHER" id="PTHR43283">
    <property type="entry name" value="BETA-LACTAMASE-RELATED"/>
    <property type="match status" value="1"/>
</dbReference>
<gene>
    <name evidence="2" type="ORF">DJ013_11805</name>
</gene>
<evidence type="ECO:0000259" key="1">
    <source>
        <dbReference type="Pfam" id="PF00144"/>
    </source>
</evidence>
<dbReference type="InterPro" id="IPR001466">
    <property type="entry name" value="Beta-lactam-related"/>
</dbReference>
<organism evidence="2 3">
    <name type="scientific">Arcticibacterium luteifluviistationis</name>
    <dbReference type="NCBI Taxonomy" id="1784714"/>
    <lineage>
        <taxon>Bacteria</taxon>
        <taxon>Pseudomonadati</taxon>
        <taxon>Bacteroidota</taxon>
        <taxon>Cytophagia</taxon>
        <taxon>Cytophagales</taxon>
        <taxon>Leadbetterellaceae</taxon>
        <taxon>Arcticibacterium</taxon>
    </lineage>
</organism>
<dbReference type="PROSITE" id="PS51257">
    <property type="entry name" value="PROKAR_LIPOPROTEIN"/>
    <property type="match status" value="1"/>
</dbReference>
<accession>A0A2Z4GBZ2</accession>
<dbReference type="Pfam" id="PF00144">
    <property type="entry name" value="Beta-lactamase"/>
    <property type="match status" value="1"/>
</dbReference>
<dbReference type="Gene3D" id="3.40.710.10">
    <property type="entry name" value="DD-peptidase/beta-lactamase superfamily"/>
    <property type="match status" value="1"/>
</dbReference>
<evidence type="ECO:0000313" key="2">
    <source>
        <dbReference type="EMBL" id="AWV98819.1"/>
    </source>
</evidence>
<name>A0A2Z4GBZ2_9BACT</name>
<protein>
    <submittedName>
        <fullName evidence="2">Serine hydrolase</fullName>
    </submittedName>
</protein>
<evidence type="ECO:0000313" key="3">
    <source>
        <dbReference type="Proteomes" id="UP000249873"/>
    </source>
</evidence>
<sequence>MKTLVTALLLTFIFACKSDDTVPEITLDGSLYFPSSTAWETQDKSTLGITDKELSDLKSFLETNDTRAFLILKDGKIVVEEYFGKDILNGSDFEQESLWYWASAGKSLTAFTVGLAQEQGLLNINDKTSDYLGENWTTLSKEKEDLITVKHQLSMTAGLDIDVADSHCFEPSCLQYKADAGQRWDYHNGPYTLLHDVLASASGKNFETYFEENLRDKIGMNGVWRFVDNDHVYFSDARSFARFGLLVLNKGDWGDEVIMSDKTFFDEMVNTSQSLNEAYGYLWWLNGKQTGMVPGLQTVFKSMLSPNAPSDMVAAMGLNGQLLNVVPSQNLVVVRMGDSPGGQIGLTFQNALWSELNQILD</sequence>
<reference evidence="2 3" key="1">
    <citation type="submission" date="2018-05" db="EMBL/GenBank/DDBJ databases">
        <title>Complete genome sequence of Arcticibacterium luteifluviistationis SM1504T, a cytophagaceae bacterium isolated from Arctic surface seawater.</title>
        <authorList>
            <person name="Li Y."/>
            <person name="Qin Q.-L."/>
        </authorList>
    </citation>
    <scope>NUCLEOTIDE SEQUENCE [LARGE SCALE GENOMIC DNA]</scope>
    <source>
        <strain evidence="2 3">SM1504</strain>
    </source>
</reference>
<dbReference type="Proteomes" id="UP000249873">
    <property type="component" value="Chromosome"/>
</dbReference>
<keyword evidence="3" id="KW-1185">Reference proteome</keyword>
<dbReference type="InterPro" id="IPR012338">
    <property type="entry name" value="Beta-lactam/transpept-like"/>
</dbReference>
<dbReference type="AlphaFoldDB" id="A0A2Z4GBZ2"/>
<dbReference type="OrthoDB" id="1185352at2"/>
<dbReference type="EMBL" id="CP029480">
    <property type="protein sequence ID" value="AWV98819.1"/>
    <property type="molecule type" value="Genomic_DNA"/>
</dbReference>
<dbReference type="KEGG" id="als:DJ013_11805"/>
<dbReference type="InterPro" id="IPR050789">
    <property type="entry name" value="Diverse_Enzym_Activities"/>
</dbReference>
<dbReference type="RefSeq" id="WP_111372012.1">
    <property type="nucleotide sequence ID" value="NZ_CP029480.1"/>
</dbReference>
<feature type="domain" description="Beta-lactamase-related" evidence="1">
    <location>
        <begin position="68"/>
        <end position="336"/>
    </location>
</feature>
<dbReference type="PANTHER" id="PTHR43283:SF7">
    <property type="entry name" value="BETA-LACTAMASE-RELATED DOMAIN-CONTAINING PROTEIN"/>
    <property type="match status" value="1"/>
</dbReference>
<dbReference type="SUPFAM" id="SSF56601">
    <property type="entry name" value="beta-lactamase/transpeptidase-like"/>
    <property type="match status" value="1"/>
</dbReference>
<dbReference type="GO" id="GO:0016787">
    <property type="term" value="F:hydrolase activity"/>
    <property type="evidence" value="ECO:0007669"/>
    <property type="project" value="UniProtKB-KW"/>
</dbReference>